<feature type="signal peptide" evidence="14">
    <location>
        <begin position="1"/>
        <end position="18"/>
    </location>
</feature>
<feature type="domain" description="TonB-dependent receptor-like beta-barrel" evidence="15">
    <location>
        <begin position="325"/>
        <end position="767"/>
    </location>
</feature>
<dbReference type="Pfam" id="PF07715">
    <property type="entry name" value="Plug"/>
    <property type="match status" value="1"/>
</dbReference>
<keyword evidence="11 12" id="KW-0998">Cell outer membrane</keyword>
<accession>A0ABS3YHW2</accession>
<name>A0ABS3YHW2_9BACT</name>
<keyword evidence="9 13" id="KW-0798">TonB box</keyword>
<evidence type="ECO:0000256" key="11">
    <source>
        <dbReference type="ARBA" id="ARBA00023237"/>
    </source>
</evidence>
<dbReference type="InterPro" id="IPR000531">
    <property type="entry name" value="Beta-barrel_TonB"/>
</dbReference>
<evidence type="ECO:0000313" key="17">
    <source>
        <dbReference type="EMBL" id="MBO9153669.1"/>
    </source>
</evidence>
<dbReference type="Gene3D" id="2.170.130.10">
    <property type="entry name" value="TonB-dependent receptor, plug domain"/>
    <property type="match status" value="1"/>
</dbReference>
<evidence type="ECO:0000256" key="5">
    <source>
        <dbReference type="ARBA" id="ARBA00022692"/>
    </source>
</evidence>
<dbReference type="RefSeq" id="WP_209146719.1">
    <property type="nucleotide sequence ID" value="NZ_JAGHKP010000003.1"/>
</dbReference>
<evidence type="ECO:0000256" key="8">
    <source>
        <dbReference type="ARBA" id="ARBA00023065"/>
    </source>
</evidence>
<evidence type="ECO:0000256" key="3">
    <source>
        <dbReference type="ARBA" id="ARBA00022452"/>
    </source>
</evidence>
<keyword evidence="17" id="KW-0675">Receptor</keyword>
<keyword evidence="2 12" id="KW-0813">Transport</keyword>
<feature type="chain" id="PRO_5046034439" evidence="14">
    <location>
        <begin position="19"/>
        <end position="793"/>
    </location>
</feature>
<dbReference type="SUPFAM" id="SSF56935">
    <property type="entry name" value="Porins"/>
    <property type="match status" value="1"/>
</dbReference>
<keyword evidence="4" id="KW-0410">Iron transport</keyword>
<evidence type="ECO:0000256" key="12">
    <source>
        <dbReference type="PROSITE-ProRule" id="PRU01360"/>
    </source>
</evidence>
<dbReference type="PANTHER" id="PTHR32552:SF68">
    <property type="entry name" value="FERRICHROME OUTER MEMBRANE TRANSPORTER_PHAGE RECEPTOR"/>
    <property type="match status" value="1"/>
</dbReference>
<evidence type="ECO:0000256" key="2">
    <source>
        <dbReference type="ARBA" id="ARBA00022448"/>
    </source>
</evidence>
<dbReference type="InterPro" id="IPR036942">
    <property type="entry name" value="Beta-barrel_TonB_sf"/>
</dbReference>
<dbReference type="SUPFAM" id="SSF49452">
    <property type="entry name" value="Starch-binding domain-like"/>
    <property type="match status" value="1"/>
</dbReference>
<evidence type="ECO:0000259" key="16">
    <source>
        <dbReference type="Pfam" id="PF07715"/>
    </source>
</evidence>
<organism evidence="17 18">
    <name type="scientific">Chitinophaga chungangae</name>
    <dbReference type="NCBI Taxonomy" id="2821488"/>
    <lineage>
        <taxon>Bacteria</taxon>
        <taxon>Pseudomonadati</taxon>
        <taxon>Bacteroidota</taxon>
        <taxon>Chitinophagia</taxon>
        <taxon>Chitinophagales</taxon>
        <taxon>Chitinophagaceae</taxon>
        <taxon>Chitinophaga</taxon>
    </lineage>
</organism>
<evidence type="ECO:0000259" key="15">
    <source>
        <dbReference type="Pfam" id="PF00593"/>
    </source>
</evidence>
<keyword evidence="7" id="KW-0408">Iron</keyword>
<dbReference type="Gene3D" id="2.40.170.20">
    <property type="entry name" value="TonB-dependent receptor, beta-barrel domain"/>
    <property type="match status" value="1"/>
</dbReference>
<dbReference type="InterPro" id="IPR012910">
    <property type="entry name" value="Plug_dom"/>
</dbReference>
<evidence type="ECO:0000256" key="1">
    <source>
        <dbReference type="ARBA" id="ARBA00004571"/>
    </source>
</evidence>
<evidence type="ECO:0000256" key="9">
    <source>
        <dbReference type="ARBA" id="ARBA00023077"/>
    </source>
</evidence>
<keyword evidence="5 12" id="KW-0812">Transmembrane</keyword>
<dbReference type="InterPro" id="IPR039426">
    <property type="entry name" value="TonB-dep_rcpt-like"/>
</dbReference>
<keyword evidence="3 12" id="KW-1134">Transmembrane beta strand</keyword>
<keyword evidence="10 12" id="KW-0472">Membrane</keyword>
<dbReference type="InterPro" id="IPR037066">
    <property type="entry name" value="Plug_dom_sf"/>
</dbReference>
<comment type="caution">
    <text evidence="17">The sequence shown here is derived from an EMBL/GenBank/DDBJ whole genome shotgun (WGS) entry which is preliminary data.</text>
</comment>
<evidence type="ECO:0000256" key="14">
    <source>
        <dbReference type="SAM" id="SignalP"/>
    </source>
</evidence>
<reference evidence="18" key="1">
    <citation type="submission" date="2021-03" db="EMBL/GenBank/DDBJ databases">
        <title>Assistant Professor.</title>
        <authorList>
            <person name="Huq M.A."/>
        </authorList>
    </citation>
    <scope>NUCLEOTIDE SEQUENCE [LARGE SCALE GENOMIC DNA]</scope>
    <source>
        <strain evidence="18">MAH-28</strain>
    </source>
</reference>
<dbReference type="PROSITE" id="PS52016">
    <property type="entry name" value="TONB_DEPENDENT_REC_3"/>
    <property type="match status" value="1"/>
</dbReference>
<evidence type="ECO:0000256" key="13">
    <source>
        <dbReference type="RuleBase" id="RU003357"/>
    </source>
</evidence>
<dbReference type="Pfam" id="PF13715">
    <property type="entry name" value="CarbopepD_reg_2"/>
    <property type="match status" value="1"/>
</dbReference>
<evidence type="ECO:0000313" key="18">
    <source>
        <dbReference type="Proteomes" id="UP000679126"/>
    </source>
</evidence>
<dbReference type="Gene3D" id="2.60.40.1120">
    <property type="entry name" value="Carboxypeptidase-like, regulatory domain"/>
    <property type="match status" value="1"/>
</dbReference>
<evidence type="ECO:0000256" key="10">
    <source>
        <dbReference type="ARBA" id="ARBA00023136"/>
    </source>
</evidence>
<comment type="similarity">
    <text evidence="12 13">Belongs to the TonB-dependent receptor family.</text>
</comment>
<dbReference type="EMBL" id="JAGHKP010000003">
    <property type="protein sequence ID" value="MBO9153669.1"/>
    <property type="molecule type" value="Genomic_DNA"/>
</dbReference>
<dbReference type="CDD" id="cd01347">
    <property type="entry name" value="ligand_gated_channel"/>
    <property type="match status" value="1"/>
</dbReference>
<evidence type="ECO:0000256" key="6">
    <source>
        <dbReference type="ARBA" id="ARBA00022729"/>
    </source>
</evidence>
<proteinExistence type="inferred from homology"/>
<feature type="domain" description="TonB-dependent receptor plug" evidence="16">
    <location>
        <begin position="140"/>
        <end position="228"/>
    </location>
</feature>
<keyword evidence="6 14" id="KW-0732">Signal</keyword>
<gene>
    <name evidence="17" type="ORF">J7I43_15680</name>
</gene>
<dbReference type="InterPro" id="IPR013784">
    <property type="entry name" value="Carb-bd-like_fold"/>
</dbReference>
<sequence length="793" mass="87287">MKKLIQVLLLLLPFAALAAEGSDPEYGSIRGTIQTNEGRPAVAVTVVLKGANKHAITSEEGKFFINRVPVGQYQLEVSLIGYETLRQNVTIVKGQTAGVELQLQVSSTQLKGVTITGGVSNKFVTKESEQIARLPIKNLENPQVYHTVGQIVMKEQVVVERTDIYRNISGAVPNFSAGGSQGLSMRGFAGTIGMRNGMATSAIVPLNPVILERVEAIKGPSGTLFGSNRNTSFGGVFNYVTKKPYEDFGGEVTFTGGSFKFARITADVNAPVNAEKTMLFRLNTAFQSEGSFQDQGYNKNYTIAPSFTYQISDRTKLSVEAELTRGAYTVTTTTFNTAALLNNVIKARSFKDLELPYKRSYINNGVDVENGINNVQVQLQHKFSDQWKSETNFLYSEGFYKSLLWTTFNFLTDSTMVRGMRNQTPETFGNIQLQQNFIGDFKIGSFRNRVVIGLDYNYNYNELYRAIFNYDTVNLRSATVADMSAQKIDDRSHAPGVGFKGTTSKTSNYAVYISDVFNITPTLMAMLSLRGEHFTTDGTYTLATGKYTGGYSQNALSPKLGLVYQVVKDQVSLFANYMNGYANFAPATQPDGSILELKPQYANQWEAGVKVDAFNKKLNATLNYYNIDVTNTIFNEVRADNKTYSVQGGTQLSRGFEAEVIANPVSGLNLVAGYAYNESTFTKGTSSSAKEGNRVAAAPPSVANFWASYFITRGKIKGIGFGIGGNYVSDSWFEINNLMVLPGYTLLNAALYYDQPKYRISLKGNNLLNEEYWNSTGTAQKTLNILASVAVKF</sequence>
<dbReference type="Proteomes" id="UP000679126">
    <property type="component" value="Unassembled WGS sequence"/>
</dbReference>
<keyword evidence="8" id="KW-0406">Ion transport</keyword>
<comment type="subcellular location">
    <subcellularLocation>
        <location evidence="1 12">Cell outer membrane</location>
        <topology evidence="1 12">Multi-pass membrane protein</topology>
    </subcellularLocation>
</comment>
<dbReference type="Pfam" id="PF00593">
    <property type="entry name" value="TonB_dep_Rec_b-barrel"/>
    <property type="match status" value="1"/>
</dbReference>
<evidence type="ECO:0000256" key="7">
    <source>
        <dbReference type="ARBA" id="ARBA00023004"/>
    </source>
</evidence>
<dbReference type="PANTHER" id="PTHR32552">
    <property type="entry name" value="FERRICHROME IRON RECEPTOR-RELATED"/>
    <property type="match status" value="1"/>
</dbReference>
<evidence type="ECO:0000256" key="4">
    <source>
        <dbReference type="ARBA" id="ARBA00022496"/>
    </source>
</evidence>
<keyword evidence="18" id="KW-1185">Reference proteome</keyword>
<protein>
    <submittedName>
        <fullName evidence="17">TonB-dependent receptor</fullName>
    </submittedName>
</protein>